<keyword evidence="3" id="KW-0964">Secreted</keyword>
<sequence length="110" mass="12599">MKVLLGLMALLFIVDFCWGACFIAKHEAVIKNGKLAFSKECTDEHDGTKYSIGSVWNTTKCMRCECHENEMECCTRYGGTTKKKDCKTVLDEETCEYKFYRLDDPSKPCN</sequence>
<keyword evidence="7" id="KW-1185">Reference proteome</keyword>
<dbReference type="OMA" id="ECHENEM"/>
<reference evidence="6" key="1">
    <citation type="submission" date="2025-08" db="UniProtKB">
        <authorList>
            <consortium name="Ensembl"/>
        </authorList>
    </citation>
    <scope>IDENTIFICATION</scope>
</reference>
<keyword evidence="4" id="KW-1015">Disulfide bond</keyword>
<reference evidence="6" key="2">
    <citation type="submission" date="2025-09" db="UniProtKB">
        <authorList>
            <consortium name="Ensembl"/>
        </authorList>
    </citation>
    <scope>IDENTIFICATION</scope>
</reference>
<dbReference type="GO" id="GO:0005576">
    <property type="term" value="C:extracellular region"/>
    <property type="evidence" value="ECO:0007669"/>
    <property type="project" value="UniProtKB-SubCell"/>
</dbReference>
<evidence type="ECO:0000313" key="6">
    <source>
        <dbReference type="Ensembl" id="ENSSMRP00000017759.1"/>
    </source>
</evidence>
<feature type="chain" id="PRO_5034962049" evidence="5">
    <location>
        <begin position="20"/>
        <end position="110"/>
    </location>
</feature>
<dbReference type="Gene3D" id="2.20.25.590">
    <property type="match status" value="1"/>
</dbReference>
<dbReference type="Proteomes" id="UP000694421">
    <property type="component" value="Unplaced"/>
</dbReference>
<dbReference type="Ensembl" id="ENSSMRT00000020794.1">
    <property type="protein sequence ID" value="ENSSMRP00000017759.1"/>
    <property type="gene ID" value="ENSSMRG00000013853.1"/>
</dbReference>
<evidence type="ECO:0000313" key="7">
    <source>
        <dbReference type="Proteomes" id="UP000694421"/>
    </source>
</evidence>
<evidence type="ECO:0000256" key="3">
    <source>
        <dbReference type="ARBA" id="ARBA00022525"/>
    </source>
</evidence>
<proteinExistence type="inferred from homology"/>
<dbReference type="Gene3D" id="2.10.70.10">
    <property type="entry name" value="Complement Module, domain 1"/>
    <property type="match status" value="1"/>
</dbReference>
<comment type="similarity">
    <text evidence="2">Belongs to the beta-microseminoprotein family.</text>
</comment>
<evidence type="ECO:0000256" key="4">
    <source>
        <dbReference type="ARBA" id="ARBA00023157"/>
    </source>
</evidence>
<evidence type="ECO:0000256" key="5">
    <source>
        <dbReference type="SAM" id="SignalP"/>
    </source>
</evidence>
<dbReference type="PANTHER" id="PTHR10500:SF7">
    <property type="entry name" value="BETA-MICROSEMINOPROTEIN"/>
    <property type="match status" value="1"/>
</dbReference>
<keyword evidence="5" id="KW-0732">Signal</keyword>
<dbReference type="PANTHER" id="PTHR10500">
    <property type="entry name" value="BETA-MICROSEMINOPROTEIN"/>
    <property type="match status" value="1"/>
</dbReference>
<accession>A0A8D0C6G6</accession>
<dbReference type="InterPro" id="IPR008735">
    <property type="entry name" value="PSP94"/>
</dbReference>
<dbReference type="Pfam" id="PF05825">
    <property type="entry name" value="PSP94"/>
    <property type="match status" value="1"/>
</dbReference>
<evidence type="ECO:0000256" key="2">
    <source>
        <dbReference type="ARBA" id="ARBA00010352"/>
    </source>
</evidence>
<dbReference type="AlphaFoldDB" id="A0A8D0C6G6"/>
<evidence type="ECO:0000256" key="1">
    <source>
        <dbReference type="ARBA" id="ARBA00004613"/>
    </source>
</evidence>
<comment type="subcellular location">
    <subcellularLocation>
        <location evidence="1">Secreted</location>
    </subcellularLocation>
</comment>
<organism evidence="6 7">
    <name type="scientific">Salvator merianae</name>
    <name type="common">Argentine black and white tegu</name>
    <name type="synonym">Tupinambis merianae</name>
    <dbReference type="NCBI Taxonomy" id="96440"/>
    <lineage>
        <taxon>Eukaryota</taxon>
        <taxon>Metazoa</taxon>
        <taxon>Chordata</taxon>
        <taxon>Craniata</taxon>
        <taxon>Vertebrata</taxon>
        <taxon>Euteleostomi</taxon>
        <taxon>Lepidosauria</taxon>
        <taxon>Squamata</taxon>
        <taxon>Bifurcata</taxon>
        <taxon>Unidentata</taxon>
        <taxon>Episquamata</taxon>
        <taxon>Laterata</taxon>
        <taxon>Teiioidea</taxon>
        <taxon>Teiidae</taxon>
        <taxon>Salvator</taxon>
    </lineage>
</organism>
<dbReference type="GeneTree" id="ENSGT00960000189547"/>
<feature type="signal peptide" evidence="5">
    <location>
        <begin position="1"/>
        <end position="19"/>
    </location>
</feature>
<name>A0A8D0C6G6_SALMN</name>
<protein>
    <submittedName>
        <fullName evidence="6">Uncharacterized protein</fullName>
    </submittedName>
</protein>